<organism evidence="2 3">
    <name type="scientific">Abyssibacter profundi</name>
    <dbReference type="NCBI Taxonomy" id="2182787"/>
    <lineage>
        <taxon>Bacteria</taxon>
        <taxon>Pseudomonadati</taxon>
        <taxon>Pseudomonadota</taxon>
        <taxon>Gammaproteobacteria</taxon>
        <taxon>Chromatiales</taxon>
        <taxon>Oceanococcaceae</taxon>
        <taxon>Abyssibacter</taxon>
    </lineage>
</organism>
<comment type="caution">
    <text evidence="2">The sequence shown here is derived from an EMBL/GenBank/DDBJ whole genome shotgun (WGS) entry which is preliminary data.</text>
</comment>
<dbReference type="InterPro" id="IPR002545">
    <property type="entry name" value="CheW-lke_dom"/>
</dbReference>
<dbReference type="GO" id="GO:0007165">
    <property type="term" value="P:signal transduction"/>
    <property type="evidence" value="ECO:0007669"/>
    <property type="project" value="InterPro"/>
</dbReference>
<accession>A0A363UIZ0</accession>
<sequence>MDEALPDQVYGALVALNGETWLLPNAAIADVLAFDNVELNTGSPDWLFGFVDWRDRRLPLVAAEGLLGLPIPERMPRARLLVINTVTDQVQAGQYVLVAQGYPQLVTVNERAVQQDWTDGLPERANTAARVRIGTNTALIPDLDRIEGKIASALVRVEASTLDPVELPALLS</sequence>
<dbReference type="OrthoDB" id="5765252at2"/>
<dbReference type="SUPFAM" id="SSF50341">
    <property type="entry name" value="CheW-like"/>
    <property type="match status" value="1"/>
</dbReference>
<evidence type="ECO:0000313" key="2">
    <source>
        <dbReference type="EMBL" id="PWN55390.1"/>
    </source>
</evidence>
<keyword evidence="3" id="KW-1185">Reference proteome</keyword>
<dbReference type="PROSITE" id="PS50851">
    <property type="entry name" value="CHEW"/>
    <property type="match status" value="1"/>
</dbReference>
<name>A0A363UIZ0_9GAMM</name>
<gene>
    <name evidence="2" type="ORF">DEH80_12980</name>
</gene>
<feature type="domain" description="CheW-like" evidence="1">
    <location>
        <begin position="8"/>
        <end position="152"/>
    </location>
</feature>
<protein>
    <recommendedName>
        <fullName evidence="1">CheW-like domain-containing protein</fullName>
    </recommendedName>
</protein>
<dbReference type="GO" id="GO:0006935">
    <property type="term" value="P:chemotaxis"/>
    <property type="evidence" value="ECO:0007669"/>
    <property type="project" value="InterPro"/>
</dbReference>
<reference evidence="2 3" key="1">
    <citation type="submission" date="2018-05" db="EMBL/GenBank/DDBJ databases">
        <title>Abyssibacter profundi OUC007T gen. nov., sp. nov, a marine bacterium isolated from seawater of the Mariana Trench.</title>
        <authorList>
            <person name="Zhou S."/>
        </authorList>
    </citation>
    <scope>NUCLEOTIDE SEQUENCE [LARGE SCALE GENOMIC DNA]</scope>
    <source>
        <strain evidence="2 3">OUC007</strain>
    </source>
</reference>
<dbReference type="AlphaFoldDB" id="A0A363UIZ0"/>
<proteinExistence type="predicted"/>
<dbReference type="Proteomes" id="UP000251800">
    <property type="component" value="Unassembled WGS sequence"/>
</dbReference>
<dbReference type="RefSeq" id="WP_109720932.1">
    <property type="nucleotide sequence ID" value="NZ_QEQK01000011.1"/>
</dbReference>
<dbReference type="Pfam" id="PF01584">
    <property type="entry name" value="CheW"/>
    <property type="match status" value="1"/>
</dbReference>
<dbReference type="InterPro" id="IPR036061">
    <property type="entry name" value="CheW-like_dom_sf"/>
</dbReference>
<evidence type="ECO:0000313" key="3">
    <source>
        <dbReference type="Proteomes" id="UP000251800"/>
    </source>
</evidence>
<dbReference type="SMART" id="SM00260">
    <property type="entry name" value="CheW"/>
    <property type="match status" value="1"/>
</dbReference>
<evidence type="ECO:0000259" key="1">
    <source>
        <dbReference type="PROSITE" id="PS50851"/>
    </source>
</evidence>
<dbReference type="EMBL" id="QEQK01000011">
    <property type="protein sequence ID" value="PWN55390.1"/>
    <property type="molecule type" value="Genomic_DNA"/>
</dbReference>